<dbReference type="GO" id="GO:0005576">
    <property type="term" value="C:extracellular region"/>
    <property type="evidence" value="ECO:0007669"/>
    <property type="project" value="UniProtKB-SubCell"/>
</dbReference>
<keyword evidence="9" id="KW-1015">Disulfide bond</keyword>
<evidence type="ECO:0000256" key="11">
    <source>
        <dbReference type="ARBA" id="ARBA00055588"/>
    </source>
</evidence>
<keyword evidence="8" id="KW-0378">Hydrolase</keyword>
<evidence type="ECO:0000313" key="15">
    <source>
        <dbReference type="Proteomes" id="UP000006174"/>
    </source>
</evidence>
<dbReference type="GO" id="GO:0003796">
    <property type="term" value="F:lysozyme activity"/>
    <property type="evidence" value="ECO:0007669"/>
    <property type="project" value="UniProtKB-EC"/>
</dbReference>
<evidence type="ECO:0000256" key="5">
    <source>
        <dbReference type="ARBA" id="ARBA00022525"/>
    </source>
</evidence>
<dbReference type="CDD" id="cd06412">
    <property type="entry name" value="GH25_CH-type"/>
    <property type="match status" value="1"/>
</dbReference>
<dbReference type="InterPro" id="IPR018077">
    <property type="entry name" value="Glyco_hydro_fam25_subgr"/>
</dbReference>
<evidence type="ECO:0000256" key="6">
    <source>
        <dbReference type="ARBA" id="ARBA00022529"/>
    </source>
</evidence>
<accession>I2G1D2</accession>
<dbReference type="eggNOG" id="ENOG502RYP2">
    <property type="taxonomic scope" value="Eukaryota"/>
</dbReference>
<keyword evidence="5" id="KW-0964">Secreted</keyword>
<dbReference type="Gene3D" id="3.20.20.80">
    <property type="entry name" value="Glycosidases"/>
    <property type="match status" value="1"/>
</dbReference>
<dbReference type="GO" id="GO:0016052">
    <property type="term" value="P:carbohydrate catabolic process"/>
    <property type="evidence" value="ECO:0007669"/>
    <property type="project" value="TreeGrafter"/>
</dbReference>
<evidence type="ECO:0000256" key="4">
    <source>
        <dbReference type="ARBA" id="ARBA00012732"/>
    </source>
</evidence>
<dbReference type="GO" id="GO:0042742">
    <property type="term" value="P:defense response to bacterium"/>
    <property type="evidence" value="ECO:0007669"/>
    <property type="project" value="UniProtKB-KW"/>
</dbReference>
<reference evidence="14 15" key="1">
    <citation type="journal article" date="2012" name="Plant Cell">
        <title>Genome comparison of barley and maize smut fungi reveals targeted loss of RNA silencing components and species-specific presence of transposable elements.</title>
        <authorList>
            <person name="Laurie J.D."/>
            <person name="Ali S."/>
            <person name="Linning R."/>
            <person name="Mannhaupt G."/>
            <person name="Wong P."/>
            <person name="Gueldener U."/>
            <person name="Muensterkoetter M."/>
            <person name="Moore R."/>
            <person name="Kahmann R."/>
            <person name="Bakkeren G."/>
            <person name="Schirawski J."/>
        </authorList>
    </citation>
    <scope>NUCLEOTIDE SEQUENCE [LARGE SCALE GENOMIC DNA]</scope>
    <source>
        <strain evidence="15">Uh4875-4</strain>
    </source>
</reference>
<evidence type="ECO:0000256" key="10">
    <source>
        <dbReference type="ARBA" id="ARBA00023295"/>
    </source>
</evidence>
<dbReference type="Proteomes" id="UP000006174">
    <property type="component" value="Unassembled WGS sequence"/>
</dbReference>
<evidence type="ECO:0000256" key="2">
    <source>
        <dbReference type="ARBA" id="ARBA00004613"/>
    </source>
</evidence>
<dbReference type="InterPro" id="IPR017853">
    <property type="entry name" value="GH"/>
</dbReference>
<dbReference type="SUPFAM" id="SSF51445">
    <property type="entry name" value="(Trans)glycosidases"/>
    <property type="match status" value="1"/>
</dbReference>
<comment type="caution">
    <text evidence="14">The sequence shown here is derived from an EMBL/GenBank/DDBJ whole genome shotgun (WGS) entry which is preliminary data.</text>
</comment>
<dbReference type="EMBL" id="CAGI01000179">
    <property type="protein sequence ID" value="CCF52975.1"/>
    <property type="molecule type" value="Genomic_DNA"/>
</dbReference>
<keyword evidence="6" id="KW-0929">Antimicrobial</keyword>
<keyword evidence="15" id="KW-1185">Reference proteome</keyword>
<sequence>MVIVNSVFNRQLIEPVPLPNLEQYNYTQSCSLTTAGTNQIKLATTTILAAVASLATLIDASPIDKRVSGVRGQDVSAYQPNVNFNTEASKGCKFVYIKATERTTFKSCTFSSQYNGATSAGLIRGAYHFARPNSSSGSAQAKFFLANGGGWSNDGRTLPGVVDLESVSGQPTCYGLSKSQLISWLQDFGSTYYSATGRWPTIYTSSGWWNECVASSAFAADYLLWIANYVLSCPKMPTGFSYYSFWQYADSVDLSGDQDVWNGSLESLKAYARG</sequence>
<dbReference type="AlphaFoldDB" id="I2G1D2"/>
<dbReference type="HOGENOM" id="CLU_044973_4_0_1"/>
<dbReference type="GO" id="GO:0016998">
    <property type="term" value="P:cell wall macromolecule catabolic process"/>
    <property type="evidence" value="ECO:0007669"/>
    <property type="project" value="InterPro"/>
</dbReference>
<name>I2G1D2_USTHO</name>
<evidence type="ECO:0000256" key="7">
    <source>
        <dbReference type="ARBA" id="ARBA00022638"/>
    </source>
</evidence>
<evidence type="ECO:0000256" key="8">
    <source>
        <dbReference type="ARBA" id="ARBA00022801"/>
    </source>
</evidence>
<keyword evidence="10" id="KW-0326">Glycosidase</keyword>
<dbReference type="SMART" id="SM00641">
    <property type="entry name" value="Glyco_25"/>
    <property type="match status" value="1"/>
</dbReference>
<evidence type="ECO:0000256" key="1">
    <source>
        <dbReference type="ARBA" id="ARBA00000632"/>
    </source>
</evidence>
<dbReference type="PROSITE" id="PS51904">
    <property type="entry name" value="GLYCOSYL_HYDROL_F25_2"/>
    <property type="match status" value="1"/>
</dbReference>
<dbReference type="PANTHER" id="PTHR34135:SF2">
    <property type="entry name" value="LYSOZYME"/>
    <property type="match status" value="1"/>
</dbReference>
<dbReference type="Pfam" id="PF01183">
    <property type="entry name" value="Glyco_hydro_25"/>
    <property type="match status" value="1"/>
</dbReference>
<comment type="similarity">
    <text evidence="3">Belongs to the glycosyl hydrolase 25 family.</text>
</comment>
<dbReference type="PANTHER" id="PTHR34135">
    <property type="entry name" value="LYSOZYME"/>
    <property type="match status" value="1"/>
</dbReference>
<organism evidence="14 15">
    <name type="scientific">Ustilago hordei</name>
    <name type="common">Barley covered smut fungus</name>
    <dbReference type="NCBI Taxonomy" id="120017"/>
    <lineage>
        <taxon>Eukaryota</taxon>
        <taxon>Fungi</taxon>
        <taxon>Dikarya</taxon>
        <taxon>Basidiomycota</taxon>
        <taxon>Ustilaginomycotina</taxon>
        <taxon>Ustilaginomycetes</taxon>
        <taxon>Ustilaginales</taxon>
        <taxon>Ustilaginaceae</taxon>
        <taxon>Ustilago</taxon>
    </lineage>
</organism>
<gene>
    <name evidence="14" type="ORF">UHOR_04360</name>
</gene>
<keyword evidence="7" id="KW-0081">Bacteriolytic enzyme</keyword>
<comment type="catalytic activity">
    <reaction evidence="1">
        <text>Hydrolysis of (1-&gt;4)-beta-linkages between N-acetylmuramic acid and N-acetyl-D-glucosamine residues in a peptidoglycan and between N-acetyl-D-glucosamine residues in chitodextrins.</text>
        <dbReference type="EC" id="3.2.1.17"/>
    </reaction>
</comment>
<dbReference type="OMA" id="TSWWTQC"/>
<dbReference type="GO" id="GO:0031640">
    <property type="term" value="P:killing of cells of another organism"/>
    <property type="evidence" value="ECO:0007669"/>
    <property type="project" value="UniProtKB-KW"/>
</dbReference>
<proteinExistence type="inferred from homology"/>
<evidence type="ECO:0000256" key="13">
    <source>
        <dbReference type="ARBA" id="ARBA00075474"/>
    </source>
</evidence>
<evidence type="ECO:0000256" key="3">
    <source>
        <dbReference type="ARBA" id="ARBA00010646"/>
    </source>
</evidence>
<dbReference type="InterPro" id="IPR002053">
    <property type="entry name" value="Glyco_hydro_25"/>
</dbReference>
<comment type="subcellular location">
    <subcellularLocation>
        <location evidence="2">Secreted</location>
    </subcellularLocation>
</comment>
<comment type="function">
    <text evidence="11">This enzyme has both lysozyme (acetylmuramidase) and diacetylmuramidase activities.</text>
</comment>
<protein>
    <recommendedName>
        <fullName evidence="12">N,O-diacetylmuramidase</fullName>
        <ecNumber evidence="4">3.2.1.17</ecNumber>
    </recommendedName>
    <alternativeName>
        <fullName evidence="13">Lysozyme CH</fullName>
    </alternativeName>
</protein>
<dbReference type="GO" id="GO:0009253">
    <property type="term" value="P:peptidoglycan catabolic process"/>
    <property type="evidence" value="ECO:0007669"/>
    <property type="project" value="InterPro"/>
</dbReference>
<evidence type="ECO:0000313" key="14">
    <source>
        <dbReference type="EMBL" id="CCF52975.1"/>
    </source>
</evidence>
<dbReference type="EC" id="3.2.1.17" evidence="4"/>
<evidence type="ECO:0000256" key="12">
    <source>
        <dbReference type="ARBA" id="ARBA00073159"/>
    </source>
</evidence>
<dbReference type="FunFam" id="3.20.20.80:FF:000060">
    <property type="entry name" value="Lysozyme M1"/>
    <property type="match status" value="1"/>
</dbReference>
<evidence type="ECO:0000256" key="9">
    <source>
        <dbReference type="ARBA" id="ARBA00023157"/>
    </source>
</evidence>